<dbReference type="SMART" id="SM01234">
    <property type="entry name" value="Haemolytic"/>
    <property type="match status" value="1"/>
</dbReference>
<reference evidence="1" key="1">
    <citation type="submission" date="2022-05" db="EMBL/GenBank/DDBJ databases">
        <title>Schlegelella sp. nov., isolated from mangrove soil.</title>
        <authorList>
            <person name="Liu Y."/>
            <person name="Ge X."/>
            <person name="Liu W."/>
        </authorList>
    </citation>
    <scope>NUCLEOTIDE SEQUENCE</scope>
    <source>
        <strain evidence="1">S2-27</strain>
    </source>
</reference>
<dbReference type="RefSeq" id="WP_251780900.1">
    <property type="nucleotide sequence ID" value="NZ_JAMKFE010000019.1"/>
</dbReference>
<keyword evidence="2" id="KW-1185">Reference proteome</keyword>
<accession>A0ABT0YUY9</accession>
<evidence type="ECO:0000313" key="2">
    <source>
        <dbReference type="Proteomes" id="UP001165541"/>
    </source>
</evidence>
<organism evidence="1 2">
    <name type="scientific">Caldimonas mangrovi</name>
    <dbReference type="NCBI Taxonomy" id="2944811"/>
    <lineage>
        <taxon>Bacteria</taxon>
        <taxon>Pseudomonadati</taxon>
        <taxon>Pseudomonadota</taxon>
        <taxon>Betaproteobacteria</taxon>
        <taxon>Burkholderiales</taxon>
        <taxon>Sphaerotilaceae</taxon>
        <taxon>Caldimonas</taxon>
    </lineage>
</organism>
<evidence type="ECO:0000313" key="1">
    <source>
        <dbReference type="EMBL" id="MCM5682423.1"/>
    </source>
</evidence>
<gene>
    <name evidence="1" type="primary">yidD</name>
    <name evidence="1" type="ORF">M8A51_23085</name>
</gene>
<comment type="caution">
    <text evidence="1">The sequence shown here is derived from an EMBL/GenBank/DDBJ whole genome shotgun (WGS) entry which is preliminary data.</text>
</comment>
<dbReference type="Pfam" id="PF01809">
    <property type="entry name" value="YidD"/>
    <property type="match status" value="1"/>
</dbReference>
<proteinExistence type="predicted"/>
<dbReference type="InterPro" id="IPR002696">
    <property type="entry name" value="Membr_insert_effic_factor_YidD"/>
</dbReference>
<dbReference type="Proteomes" id="UP001165541">
    <property type="component" value="Unassembled WGS sequence"/>
</dbReference>
<name>A0ABT0YUY9_9BURK</name>
<dbReference type="EMBL" id="JAMKFE010000019">
    <property type="protein sequence ID" value="MCM5682423.1"/>
    <property type="molecule type" value="Genomic_DNA"/>
</dbReference>
<dbReference type="NCBIfam" id="TIGR00278">
    <property type="entry name" value="membrane protein insertion efficiency factor YidD"/>
    <property type="match status" value="1"/>
</dbReference>
<sequence>MSDMQSRQGRDDLPDVLAVAAILAYRRAMYPVYRALRLTGQRSACKLHPSCSHYGEQAVRVHGLRKAFVMTSARLRRCGLTDRIDDPVPAPPYFPTRVEQVEAGKALAIITAVVAAGVWVGDRIGWRIH</sequence>
<protein>
    <submittedName>
        <fullName evidence="1">Membrane protein insertion efficiency factor YidD</fullName>
    </submittedName>
</protein>